<comment type="caution">
    <text evidence="1">The sequence shown here is derived from an EMBL/GenBank/DDBJ whole genome shotgun (WGS) entry which is preliminary data.</text>
</comment>
<reference evidence="2 4" key="1">
    <citation type="submission" date="2015-05" db="EMBL/GenBank/DDBJ databases">
        <title>Comparison of genome.</title>
        <authorList>
            <person name="Zheng Z."/>
            <person name="Sun M."/>
        </authorList>
    </citation>
    <scope>NUCLEOTIDE SEQUENCE [LARGE SCALE GENOMIC DNA]</scope>
    <source>
        <strain evidence="2 4">G25-74</strain>
    </source>
</reference>
<dbReference type="PATRIC" id="fig|217031.4.peg.658"/>
<dbReference type="RefSeq" id="WP_057985902.1">
    <property type="nucleotide sequence ID" value="NZ_LDJR01000026.1"/>
</dbReference>
<reference evidence="1 3" key="2">
    <citation type="submission" date="2015-06" db="EMBL/GenBank/DDBJ databases">
        <title>Genome sequencing project of Bacillus galactosidilyticus PL133.</title>
        <authorList>
            <person name="Gaiero J."/>
            <person name="Nicol R."/>
            <person name="Habash M."/>
        </authorList>
    </citation>
    <scope>NUCLEOTIDE SEQUENCE [LARGE SCALE GENOMIC DNA]</scope>
    <source>
        <strain evidence="1 3">PL133</strain>
    </source>
</reference>
<dbReference type="Proteomes" id="UP000053881">
    <property type="component" value="Unassembled WGS sequence"/>
</dbReference>
<organism evidence="1 3">
    <name type="scientific">Lederbergia galactosidilytica</name>
    <dbReference type="NCBI Taxonomy" id="217031"/>
    <lineage>
        <taxon>Bacteria</taxon>
        <taxon>Bacillati</taxon>
        <taxon>Bacillota</taxon>
        <taxon>Bacilli</taxon>
        <taxon>Bacillales</taxon>
        <taxon>Bacillaceae</taxon>
        <taxon>Lederbergia</taxon>
    </lineage>
</organism>
<dbReference type="EMBL" id="LGPB01000020">
    <property type="protein sequence ID" value="KRG16958.1"/>
    <property type="molecule type" value="Genomic_DNA"/>
</dbReference>
<name>A0A0Q9YIW5_9BACI</name>
<gene>
    <name evidence="2" type="ORF">ABB05_04345</name>
    <name evidence="1" type="ORF">ACA29_01910</name>
</gene>
<evidence type="ECO:0000313" key="2">
    <source>
        <dbReference type="EMBL" id="OAK74351.1"/>
    </source>
</evidence>
<sequence length="74" mass="8123">MLNFADYLFRHLLEGTVVTVTMDSGQIIGPVVFVQYTPATQAVMFEEQGTISPPTGTIINVDVNKIESVSYEAQ</sequence>
<proteinExistence type="predicted"/>
<protein>
    <submittedName>
        <fullName evidence="1">Uncharacterized protein</fullName>
    </submittedName>
</protein>
<dbReference type="Proteomes" id="UP000077881">
    <property type="component" value="Unassembled WGS sequence"/>
</dbReference>
<dbReference type="EMBL" id="LDJR01000026">
    <property type="protein sequence ID" value="OAK74351.1"/>
    <property type="molecule type" value="Genomic_DNA"/>
</dbReference>
<evidence type="ECO:0000313" key="3">
    <source>
        <dbReference type="Proteomes" id="UP000053881"/>
    </source>
</evidence>
<evidence type="ECO:0000313" key="4">
    <source>
        <dbReference type="Proteomes" id="UP000077881"/>
    </source>
</evidence>
<keyword evidence="4" id="KW-1185">Reference proteome</keyword>
<dbReference type="AlphaFoldDB" id="A0A0Q9YIW5"/>
<evidence type="ECO:0000313" key="1">
    <source>
        <dbReference type="EMBL" id="KRG16958.1"/>
    </source>
</evidence>
<dbReference type="OrthoDB" id="2893665at2"/>
<accession>A0A0Q9YIW5</accession>